<dbReference type="RefSeq" id="XP_026484219.2">
    <property type="nucleotide sequence ID" value="XM_026628434.2"/>
</dbReference>
<dbReference type="InterPro" id="IPR037380">
    <property type="entry name" value="DALRD3"/>
</dbReference>
<sequence>MLQDDTQTIISNLYKYLLGEEKYVHGLLVKKHSGNLQQLGDFSFPNNVKSWQEFLDSVQLQNSLNQVSLLKYINKDLTNLIETSQNWDIPVVKATELNERIHLLIDRFKAIQVCFHNASINNEFILQRIHGNTNLVKLDPSCKKTNCITYLRIKILTDVIRNLYLLNVCPESTDIIVTLKSKSDVNNYNKSIFCGTVLNAKTGTKENTITAEEYIRIRQDELTLIAQHKYGVRVSTEAKWKEFIASLGESAVAFELLQTKCTSPVKIQFDASGGSSKGAAFILYNCARLETIIKTFNEKVNEGTYPQLPPIENANLSLLADEDEWNLVFNYVMGVPSLLKSSVEINEKKCEFRPHLICNFLSSMVKILSQYYRRVRILTEPRKHLLPVMFARIHLIITLNNTLKICLRILNIKSVSQMYRTLILFPQSFVNFNKFMT</sequence>
<keyword evidence="2" id="KW-1185">Reference proteome</keyword>
<dbReference type="GO" id="GO:0106217">
    <property type="term" value="P:tRNA C3-cytosine methylation"/>
    <property type="evidence" value="ECO:0007669"/>
    <property type="project" value="TreeGrafter"/>
</dbReference>
<feature type="domain" description="DALR anticodon binding" evidence="1">
    <location>
        <begin position="282"/>
        <end position="418"/>
    </location>
</feature>
<dbReference type="GeneID" id="113392156"/>
<reference evidence="3" key="1">
    <citation type="submission" date="2025-08" db="UniProtKB">
        <authorList>
            <consortium name="RefSeq"/>
        </authorList>
    </citation>
    <scope>IDENTIFICATION</scope>
    <source>
        <tissue evidence="3">Whole body</tissue>
    </source>
</reference>
<dbReference type="OrthoDB" id="9990834at2759"/>
<dbReference type="Gene3D" id="1.10.730.10">
    <property type="entry name" value="Isoleucyl-tRNA Synthetase, Domain 1"/>
    <property type="match status" value="1"/>
</dbReference>
<protein>
    <submittedName>
        <fullName evidence="3">DALR anticodon-binding domain-containing protein 3</fullName>
    </submittedName>
</protein>
<dbReference type="GO" id="GO:0006420">
    <property type="term" value="P:arginyl-tRNA aminoacylation"/>
    <property type="evidence" value="ECO:0007669"/>
    <property type="project" value="InterPro"/>
</dbReference>
<dbReference type="SMART" id="SM00836">
    <property type="entry name" value="DALR_1"/>
    <property type="match status" value="1"/>
</dbReference>
<dbReference type="SUPFAM" id="SSF47323">
    <property type="entry name" value="Anticodon-binding domain of a subclass of class I aminoacyl-tRNA synthetases"/>
    <property type="match status" value="1"/>
</dbReference>
<dbReference type="GO" id="GO:0004814">
    <property type="term" value="F:arginine-tRNA ligase activity"/>
    <property type="evidence" value="ECO:0007669"/>
    <property type="project" value="InterPro"/>
</dbReference>
<dbReference type="InterPro" id="IPR008909">
    <property type="entry name" value="DALR_anticod-bd"/>
</dbReference>
<gene>
    <name evidence="3" type="primary">LOC113392156</name>
</gene>
<evidence type="ECO:0000259" key="1">
    <source>
        <dbReference type="SMART" id="SM00836"/>
    </source>
</evidence>
<dbReference type="AlphaFoldDB" id="A0A8B8HHA4"/>
<dbReference type="OMA" id="DMLLIAM"/>
<accession>A0A8B8HHA4</accession>
<name>A0A8B8HHA4_VANTA</name>
<evidence type="ECO:0000313" key="3">
    <source>
        <dbReference type="RefSeq" id="XP_026484219.2"/>
    </source>
</evidence>
<dbReference type="GO" id="GO:0005524">
    <property type="term" value="F:ATP binding"/>
    <property type="evidence" value="ECO:0007669"/>
    <property type="project" value="InterPro"/>
</dbReference>
<organism evidence="2 3">
    <name type="scientific">Vanessa tameamea</name>
    <name type="common">Kamehameha butterfly</name>
    <dbReference type="NCBI Taxonomy" id="334116"/>
    <lineage>
        <taxon>Eukaryota</taxon>
        <taxon>Metazoa</taxon>
        <taxon>Ecdysozoa</taxon>
        <taxon>Arthropoda</taxon>
        <taxon>Hexapoda</taxon>
        <taxon>Insecta</taxon>
        <taxon>Pterygota</taxon>
        <taxon>Neoptera</taxon>
        <taxon>Endopterygota</taxon>
        <taxon>Lepidoptera</taxon>
        <taxon>Glossata</taxon>
        <taxon>Ditrysia</taxon>
        <taxon>Papilionoidea</taxon>
        <taxon>Nymphalidae</taxon>
        <taxon>Nymphalinae</taxon>
        <taxon>Vanessa</taxon>
    </lineage>
</organism>
<dbReference type="PANTHER" id="PTHR16043">
    <property type="entry name" value="DALRD3 PROTEIN"/>
    <property type="match status" value="1"/>
</dbReference>
<proteinExistence type="predicted"/>
<dbReference type="Proteomes" id="UP001652626">
    <property type="component" value="Chromosome 11"/>
</dbReference>
<dbReference type="InterPro" id="IPR009080">
    <property type="entry name" value="tRNAsynth_Ia_anticodon-bd"/>
</dbReference>
<dbReference type="GO" id="GO:0000049">
    <property type="term" value="F:tRNA binding"/>
    <property type="evidence" value="ECO:0007669"/>
    <property type="project" value="TreeGrafter"/>
</dbReference>
<dbReference type="PANTHER" id="PTHR16043:SF1">
    <property type="entry name" value="DALR ANTICODON-BINDING DOMAIN-CONTAINING PROTEIN 3"/>
    <property type="match status" value="1"/>
</dbReference>
<evidence type="ECO:0000313" key="2">
    <source>
        <dbReference type="Proteomes" id="UP001652626"/>
    </source>
</evidence>
<dbReference type="Pfam" id="PF05746">
    <property type="entry name" value="DALR_1"/>
    <property type="match status" value="1"/>
</dbReference>